<keyword evidence="3" id="KW-0863">Zinc-finger</keyword>
<evidence type="ECO:0000256" key="4">
    <source>
        <dbReference type="ARBA" id="ARBA00022833"/>
    </source>
</evidence>
<keyword evidence="7" id="KW-0539">Nucleus</keyword>
<protein>
    <recommendedName>
        <fullName evidence="9">C2H2-type domain-containing protein</fullName>
    </recommendedName>
</protein>
<dbReference type="GO" id="GO:0005634">
    <property type="term" value="C:nucleus"/>
    <property type="evidence" value="ECO:0007669"/>
    <property type="project" value="UniProtKB-SubCell"/>
</dbReference>
<dbReference type="OrthoDB" id="6077919at2759"/>
<reference evidence="10 11" key="1">
    <citation type="submission" date="2020-01" db="EMBL/GenBank/DDBJ databases">
        <title>Identification and distribution of gene clusters putatively required for synthesis of sphingolipid metabolism inhibitors in phylogenetically diverse species of the filamentous fungus Fusarium.</title>
        <authorList>
            <person name="Kim H.-S."/>
            <person name="Busman M."/>
            <person name="Brown D.W."/>
            <person name="Divon H."/>
            <person name="Uhlig S."/>
            <person name="Proctor R.H."/>
        </authorList>
    </citation>
    <scope>NUCLEOTIDE SEQUENCE [LARGE SCALE GENOMIC DNA]</scope>
    <source>
        <strain evidence="10 11">NRRL 20459</strain>
    </source>
</reference>
<feature type="region of interest" description="Disordered" evidence="8">
    <location>
        <begin position="584"/>
        <end position="611"/>
    </location>
</feature>
<dbReference type="InterPro" id="IPR051061">
    <property type="entry name" value="Zinc_finger_trans_reg"/>
</dbReference>
<keyword evidence="6" id="KW-0804">Transcription</keyword>
<accession>A0A8H4L4P3</accession>
<feature type="region of interest" description="Disordered" evidence="8">
    <location>
        <begin position="665"/>
        <end position="758"/>
    </location>
</feature>
<evidence type="ECO:0000256" key="5">
    <source>
        <dbReference type="ARBA" id="ARBA00023015"/>
    </source>
</evidence>
<dbReference type="PANTHER" id="PTHR46179">
    <property type="entry name" value="ZINC FINGER PROTEIN"/>
    <property type="match status" value="1"/>
</dbReference>
<comment type="subcellular location">
    <subcellularLocation>
        <location evidence="1">Nucleus</location>
    </subcellularLocation>
</comment>
<feature type="region of interest" description="Disordered" evidence="8">
    <location>
        <begin position="185"/>
        <end position="228"/>
    </location>
</feature>
<gene>
    <name evidence="10" type="ORF">FALBO_11167</name>
</gene>
<evidence type="ECO:0000256" key="7">
    <source>
        <dbReference type="ARBA" id="ARBA00023242"/>
    </source>
</evidence>
<feature type="compositionally biased region" description="Polar residues" evidence="8">
    <location>
        <begin position="442"/>
        <end position="460"/>
    </location>
</feature>
<evidence type="ECO:0000256" key="2">
    <source>
        <dbReference type="ARBA" id="ARBA00022723"/>
    </source>
</evidence>
<evidence type="ECO:0000256" key="1">
    <source>
        <dbReference type="ARBA" id="ARBA00004123"/>
    </source>
</evidence>
<feature type="domain" description="C2H2-type" evidence="9">
    <location>
        <begin position="556"/>
        <end position="586"/>
    </location>
</feature>
<keyword evidence="11" id="KW-1185">Reference proteome</keyword>
<dbReference type="Gene3D" id="3.30.160.60">
    <property type="entry name" value="Classic Zinc Finger"/>
    <property type="match status" value="1"/>
</dbReference>
<dbReference type="EMBL" id="JAADYS010001603">
    <property type="protein sequence ID" value="KAF4462011.1"/>
    <property type="molecule type" value="Genomic_DNA"/>
</dbReference>
<comment type="caution">
    <text evidence="10">The sequence shown here is derived from an EMBL/GenBank/DDBJ whole genome shotgun (WGS) entry which is preliminary data.</text>
</comment>
<keyword evidence="5" id="KW-0805">Transcription regulation</keyword>
<feature type="compositionally biased region" description="Low complexity" evidence="8">
    <location>
        <begin position="426"/>
        <end position="436"/>
    </location>
</feature>
<keyword evidence="2" id="KW-0479">Metal-binding</keyword>
<feature type="compositionally biased region" description="Low complexity" evidence="8">
    <location>
        <begin position="194"/>
        <end position="213"/>
    </location>
</feature>
<feature type="domain" description="C2H2-type" evidence="9">
    <location>
        <begin position="497"/>
        <end position="518"/>
    </location>
</feature>
<evidence type="ECO:0000313" key="11">
    <source>
        <dbReference type="Proteomes" id="UP000554235"/>
    </source>
</evidence>
<evidence type="ECO:0000256" key="6">
    <source>
        <dbReference type="ARBA" id="ARBA00023163"/>
    </source>
</evidence>
<dbReference type="GO" id="GO:0008270">
    <property type="term" value="F:zinc ion binding"/>
    <property type="evidence" value="ECO:0007669"/>
    <property type="project" value="UniProtKB-KW"/>
</dbReference>
<proteinExistence type="predicted"/>
<dbReference type="SMART" id="SM00355">
    <property type="entry name" value="ZnF_C2H2"/>
    <property type="match status" value="4"/>
</dbReference>
<feature type="region of interest" description="Disordered" evidence="8">
    <location>
        <begin position="410"/>
        <end position="497"/>
    </location>
</feature>
<feature type="region of interest" description="Disordered" evidence="8">
    <location>
        <begin position="86"/>
        <end position="126"/>
    </location>
</feature>
<dbReference type="AlphaFoldDB" id="A0A8H4L4P3"/>
<evidence type="ECO:0000313" key="10">
    <source>
        <dbReference type="EMBL" id="KAF4462011.1"/>
    </source>
</evidence>
<evidence type="ECO:0000256" key="8">
    <source>
        <dbReference type="SAM" id="MobiDB-lite"/>
    </source>
</evidence>
<feature type="compositionally biased region" description="Acidic residues" evidence="8">
    <location>
        <begin position="688"/>
        <end position="701"/>
    </location>
</feature>
<dbReference type="SUPFAM" id="SSF57667">
    <property type="entry name" value="beta-beta-alpha zinc fingers"/>
    <property type="match status" value="1"/>
</dbReference>
<dbReference type="InterPro" id="IPR036236">
    <property type="entry name" value="Znf_C2H2_sf"/>
</dbReference>
<dbReference type="InterPro" id="IPR013087">
    <property type="entry name" value="Znf_C2H2_type"/>
</dbReference>
<feature type="compositionally biased region" description="Low complexity" evidence="8">
    <location>
        <begin position="97"/>
        <end position="119"/>
    </location>
</feature>
<dbReference type="PANTHER" id="PTHR46179:SF13">
    <property type="entry name" value="C2H2-TYPE DOMAIN-CONTAINING PROTEIN"/>
    <property type="match status" value="1"/>
</dbReference>
<dbReference type="GO" id="GO:0006357">
    <property type="term" value="P:regulation of transcription by RNA polymerase II"/>
    <property type="evidence" value="ECO:0007669"/>
    <property type="project" value="TreeGrafter"/>
</dbReference>
<organism evidence="10 11">
    <name type="scientific">Fusarium albosuccineum</name>
    <dbReference type="NCBI Taxonomy" id="1237068"/>
    <lineage>
        <taxon>Eukaryota</taxon>
        <taxon>Fungi</taxon>
        <taxon>Dikarya</taxon>
        <taxon>Ascomycota</taxon>
        <taxon>Pezizomycotina</taxon>
        <taxon>Sordariomycetes</taxon>
        <taxon>Hypocreomycetidae</taxon>
        <taxon>Hypocreales</taxon>
        <taxon>Nectriaceae</taxon>
        <taxon>Fusarium</taxon>
        <taxon>Fusarium decemcellulare species complex</taxon>
    </lineage>
</organism>
<sequence length="850" mass="92094">MASMTDQTFVMFPPQPDSADEYGRYPEHSSAHDVFTTGPMDVSIPADAFSFQQQHQDAFASSMGFVEPPLYAEAPNYMLNSRASPSMYTDESDMRLPSSSLSTASAPSAASSAIGSPQSNHGQMGAVPEWAPQGLGVQPTIVGSDYMTGSDFAPYAGPGMEELNFDFPAPKGFVGKFRAVHSSLRSRRSRSPASQGHWQSQWPSQSQSPSLSPRPLPHHHLALVASNPCPPGHAKTTCRTASVSTTSSALKAALQATQGELKAADPHLAASSTCHLSLSPASSSNVSPVCAVPTITSLPSSSTPSSLCSKRRRLSPSSAAWPTETFHPSTQSALGCSAPPPTIGDVACFSHGSGQLETPLGPSSPDPPHLQLQLSSHINSILPRTLIADQVPAMIDPSLIHPEITRPPMGIPPYDTHFQQPNHTYPASPSASSSSPQPHMMRTNSSSPFLHNGTFQSAFPSSPYGAPMDNHVRAPSMSQFVPPTPGEYSDNESKEKQRCTWPDCGKTFKDLKAHMLTHQNERPEKCPIQTCEYHTKGFARKYDKNRHTLTHYKGTMVCGFCPGSGSAAEKSFNRADVFKRHLTAVHGVEQTPPNSRKKSSTGANSGKKLTGYAPDATGKCSTCSQTFSNAQDFYEHLDDCVLRIVQQEDPAEAINAKRLAEVENDKDVHQTLEKNNLPTTTETTMTHDDDEDVDTGDEDDVDHSPKTSTSPSSRKKGNPANGVQKSRGVTHSRGGVTLTTKTRSRKNRRDYPSSWGFDKGQMTMKKRVMAVFDGPRRLAKDDMMLNTDHEVRIKLSDGKSYVTDLDVQTLKRAAGFHGATYEEKGPWISDDPTAEQLKEMQQMLANNTAV</sequence>
<evidence type="ECO:0000259" key="9">
    <source>
        <dbReference type="SMART" id="SM00355"/>
    </source>
</evidence>
<feature type="domain" description="C2H2-type" evidence="9">
    <location>
        <begin position="524"/>
        <end position="551"/>
    </location>
</feature>
<keyword evidence="4" id="KW-0862">Zinc</keyword>
<evidence type="ECO:0000256" key="3">
    <source>
        <dbReference type="ARBA" id="ARBA00022771"/>
    </source>
</evidence>
<name>A0A8H4L4P3_9HYPO</name>
<dbReference type="Proteomes" id="UP000554235">
    <property type="component" value="Unassembled WGS sequence"/>
</dbReference>
<feature type="domain" description="C2H2-type" evidence="9">
    <location>
        <begin position="618"/>
        <end position="638"/>
    </location>
</feature>